<dbReference type="InterPro" id="IPR009057">
    <property type="entry name" value="Homeodomain-like_sf"/>
</dbReference>
<name>A0ABZ2Y992_9BACT</name>
<dbReference type="Pfam" id="PF13518">
    <property type="entry name" value="HTH_28"/>
    <property type="match status" value="1"/>
</dbReference>
<accession>A0ABZ2Y992</accession>
<dbReference type="EMBL" id="CP121689">
    <property type="protein sequence ID" value="WZL75585.1"/>
    <property type="molecule type" value="Genomic_DNA"/>
</dbReference>
<dbReference type="SUPFAM" id="SSF46689">
    <property type="entry name" value="Homeodomain-like"/>
    <property type="match status" value="1"/>
</dbReference>
<organism evidence="2 3">
    <name type="scientific">Thermatribacter velox</name>
    <dbReference type="NCBI Taxonomy" id="3039681"/>
    <lineage>
        <taxon>Bacteria</taxon>
        <taxon>Pseudomonadati</taxon>
        <taxon>Atribacterota</taxon>
        <taxon>Atribacteria</taxon>
        <taxon>Atribacterales</taxon>
        <taxon>Thermatribacteraceae</taxon>
        <taxon>Thermatribacter</taxon>
    </lineage>
</organism>
<sequence length="157" mass="18492">MRGPLSWVWEEKLKDRKEDPTPVTKLSSYSKKSLQVHGTGVSMSIGNIIPFPTKKLSKIKDISREAKVRLAFLEFAQNHPVSVTCRRFGISRSTYYRWKKRFNPYNLGSLENESRRPKHVRKPSWSVGLVERIRELRKKYPRWRKAKLAVLIKGRRV</sequence>
<dbReference type="Proteomes" id="UP001461341">
    <property type="component" value="Chromosome"/>
</dbReference>
<proteinExistence type="predicted"/>
<protein>
    <submittedName>
        <fullName evidence="2">Helix-turn-helix domain-containing protein</fullName>
    </submittedName>
</protein>
<evidence type="ECO:0000259" key="1">
    <source>
        <dbReference type="Pfam" id="PF13518"/>
    </source>
</evidence>
<keyword evidence="3" id="KW-1185">Reference proteome</keyword>
<feature type="domain" description="Insertion element IS150 protein InsJ-like helix-turn-helix" evidence="1">
    <location>
        <begin position="73"/>
        <end position="118"/>
    </location>
</feature>
<dbReference type="InterPro" id="IPR055247">
    <property type="entry name" value="InsJ-like_HTH"/>
</dbReference>
<reference evidence="2 3" key="1">
    <citation type="submission" date="2023-03" db="EMBL/GenBank/DDBJ databases">
        <title>Novel Species.</title>
        <authorList>
            <person name="Ma S."/>
        </authorList>
    </citation>
    <scope>NUCLEOTIDE SEQUENCE [LARGE SCALE GENOMIC DNA]</scope>
    <source>
        <strain evidence="2 3">B11</strain>
    </source>
</reference>
<gene>
    <name evidence="2" type="ORF">QBE54_08290</name>
</gene>
<evidence type="ECO:0000313" key="2">
    <source>
        <dbReference type="EMBL" id="WZL75585.1"/>
    </source>
</evidence>
<evidence type="ECO:0000313" key="3">
    <source>
        <dbReference type="Proteomes" id="UP001461341"/>
    </source>
</evidence>
<dbReference type="RefSeq" id="WP_369017733.1">
    <property type="nucleotide sequence ID" value="NZ_CP121689.1"/>
</dbReference>